<organism evidence="2 3">
    <name type="scientific">Gordonia neofelifaecis NRRL B-59395</name>
    <dbReference type="NCBI Taxonomy" id="644548"/>
    <lineage>
        <taxon>Bacteria</taxon>
        <taxon>Bacillati</taxon>
        <taxon>Actinomycetota</taxon>
        <taxon>Actinomycetes</taxon>
        <taxon>Mycobacteriales</taxon>
        <taxon>Gordoniaceae</taxon>
        <taxon>Gordonia</taxon>
    </lineage>
</organism>
<dbReference type="RefSeq" id="WP_009680561.1">
    <property type="nucleotide sequence ID" value="NZ_AEUD01000017.1"/>
</dbReference>
<dbReference type="EMBL" id="AEUD01000017">
    <property type="protein sequence ID" value="EGD53780.1"/>
    <property type="molecule type" value="Genomic_DNA"/>
</dbReference>
<dbReference type="Proteomes" id="UP000035065">
    <property type="component" value="Unassembled WGS sequence"/>
</dbReference>
<dbReference type="AlphaFoldDB" id="F1YN69"/>
<dbReference type="PANTHER" id="PTHR34989:SF1">
    <property type="entry name" value="PROTEIN HDED"/>
    <property type="match status" value="1"/>
</dbReference>
<name>F1YN69_9ACTN</name>
<dbReference type="GO" id="GO:0005886">
    <property type="term" value="C:plasma membrane"/>
    <property type="evidence" value="ECO:0007669"/>
    <property type="project" value="TreeGrafter"/>
</dbReference>
<keyword evidence="1" id="KW-0812">Transmembrane</keyword>
<comment type="caution">
    <text evidence="2">The sequence shown here is derived from an EMBL/GenBank/DDBJ whole genome shotgun (WGS) entry which is preliminary data.</text>
</comment>
<evidence type="ECO:0008006" key="4">
    <source>
        <dbReference type="Google" id="ProtNLM"/>
    </source>
</evidence>
<keyword evidence="1" id="KW-1133">Transmembrane helix</keyword>
<gene>
    <name evidence="2" type="ORF">SCNU_16828</name>
</gene>
<proteinExistence type="predicted"/>
<dbReference type="PANTHER" id="PTHR34989">
    <property type="entry name" value="PROTEIN HDED"/>
    <property type="match status" value="1"/>
</dbReference>
<protein>
    <recommendedName>
        <fullName evidence="4">Integral membrane protein</fullName>
    </recommendedName>
</protein>
<dbReference type="OrthoDB" id="3577181at2"/>
<evidence type="ECO:0000313" key="3">
    <source>
        <dbReference type="Proteomes" id="UP000035065"/>
    </source>
</evidence>
<evidence type="ECO:0000313" key="2">
    <source>
        <dbReference type="EMBL" id="EGD53780.1"/>
    </source>
</evidence>
<dbReference type="STRING" id="644548.SCNU_16828"/>
<keyword evidence="1" id="KW-0472">Membrane</keyword>
<dbReference type="InterPro" id="IPR052712">
    <property type="entry name" value="Acid_resist_chaperone_HdeD"/>
</dbReference>
<dbReference type="InterPro" id="IPR005325">
    <property type="entry name" value="DUF308_memb"/>
</dbReference>
<feature type="transmembrane region" description="Helical" evidence="1">
    <location>
        <begin position="45"/>
        <end position="69"/>
    </location>
</feature>
<dbReference type="Pfam" id="PF03729">
    <property type="entry name" value="DUF308"/>
    <property type="match status" value="1"/>
</dbReference>
<reference evidence="2 3" key="1">
    <citation type="journal article" date="2011" name="J. Bacteriol.">
        <title>Draft Genome Sequence of Gordonia neofelifaecis NRRL B-59395, a Cholesterol-Degrading Actinomycete.</title>
        <authorList>
            <person name="Ge F."/>
            <person name="Li W."/>
            <person name="Chen G."/>
            <person name="Liu Y."/>
            <person name="Zhang G."/>
            <person name="Yong B."/>
            <person name="Wang Q."/>
            <person name="Wang N."/>
            <person name="Huang Z."/>
            <person name="Li W."/>
            <person name="Wang J."/>
            <person name="Wu C."/>
            <person name="Xie Q."/>
            <person name="Liu G."/>
        </authorList>
    </citation>
    <scope>NUCLEOTIDE SEQUENCE [LARGE SCALE GENOMIC DNA]</scope>
    <source>
        <strain evidence="2 3">NRRL B-59395</strain>
    </source>
</reference>
<feature type="transmembrane region" description="Helical" evidence="1">
    <location>
        <begin position="21"/>
        <end position="39"/>
    </location>
</feature>
<accession>F1YN69</accession>
<feature type="transmembrane region" description="Helical" evidence="1">
    <location>
        <begin position="102"/>
        <end position="122"/>
    </location>
</feature>
<dbReference type="eggNOG" id="COG3247">
    <property type="taxonomic scope" value="Bacteria"/>
</dbReference>
<feature type="transmembrane region" description="Helical" evidence="1">
    <location>
        <begin position="76"/>
        <end position="96"/>
    </location>
</feature>
<feature type="transmembrane region" description="Helical" evidence="1">
    <location>
        <begin position="134"/>
        <end position="156"/>
    </location>
</feature>
<sequence>MTTQATPSVLPNDAVGIVRTFVIFTSIVGIALGVAALVWPHATLTVIGVLFGIALIIAGLSRLFVAFAVTRAPASARILLGVFGAVVLAVGVLATINPSKSLVLLGIFIGIGWIIGGVHDLFGSRMTATVAPRWLVIVSGVISVLAGIAMIVLPAVWTLSTILWILAILLIVVSVVTLFTVPNKISALAERAAAGGAVVVEGAVIETED</sequence>
<evidence type="ECO:0000256" key="1">
    <source>
        <dbReference type="SAM" id="Phobius"/>
    </source>
</evidence>
<keyword evidence="3" id="KW-1185">Reference proteome</keyword>
<feature type="transmembrane region" description="Helical" evidence="1">
    <location>
        <begin position="162"/>
        <end position="181"/>
    </location>
</feature>